<feature type="domain" description="RING-CH-type" evidence="11">
    <location>
        <begin position="181"/>
        <end position="239"/>
    </location>
</feature>
<organism evidence="12 13">
    <name type="scientific">Hydra vulgaris</name>
    <name type="common">Hydra</name>
    <name type="synonym">Hydra attenuata</name>
    <dbReference type="NCBI Taxonomy" id="6087"/>
    <lineage>
        <taxon>Eukaryota</taxon>
        <taxon>Metazoa</taxon>
        <taxon>Cnidaria</taxon>
        <taxon>Hydrozoa</taxon>
        <taxon>Hydroidolina</taxon>
        <taxon>Anthoathecata</taxon>
        <taxon>Aplanulata</taxon>
        <taxon>Hydridae</taxon>
        <taxon>Hydra</taxon>
    </lineage>
</organism>
<evidence type="ECO:0000256" key="9">
    <source>
        <dbReference type="ARBA" id="ARBA00023136"/>
    </source>
</evidence>
<dbReference type="InterPro" id="IPR011016">
    <property type="entry name" value="Znf_RING-CH"/>
</dbReference>
<evidence type="ECO:0000256" key="6">
    <source>
        <dbReference type="ARBA" id="ARBA00022786"/>
    </source>
</evidence>
<keyword evidence="3 10" id="KW-0812">Transmembrane</keyword>
<dbReference type="Proteomes" id="UP001652625">
    <property type="component" value="Chromosome 06"/>
</dbReference>
<evidence type="ECO:0000256" key="4">
    <source>
        <dbReference type="ARBA" id="ARBA00022723"/>
    </source>
</evidence>
<accession>A0ABM4C109</accession>
<keyword evidence="2" id="KW-0808">Transferase</keyword>
<keyword evidence="7" id="KW-0862">Zinc</keyword>
<name>A0ABM4C109_HYDVU</name>
<feature type="transmembrane region" description="Helical" evidence="10">
    <location>
        <begin position="289"/>
        <end position="310"/>
    </location>
</feature>
<keyword evidence="4" id="KW-0479">Metal-binding</keyword>
<dbReference type="PANTHER" id="PTHR46065">
    <property type="entry name" value="E3 UBIQUITIN-PROTEIN LIGASE MARCH 2/3 FAMILY MEMBER"/>
    <property type="match status" value="1"/>
</dbReference>
<keyword evidence="12" id="KW-1185">Reference proteome</keyword>
<evidence type="ECO:0000256" key="1">
    <source>
        <dbReference type="ARBA" id="ARBA00004141"/>
    </source>
</evidence>
<protein>
    <submittedName>
        <fullName evidence="13">Uncharacterized protein LOC100199463 isoform X2</fullName>
    </submittedName>
</protein>
<comment type="subcellular location">
    <subcellularLocation>
        <location evidence="1">Membrane</location>
        <topology evidence="1">Multi-pass membrane protein</topology>
    </subcellularLocation>
</comment>
<dbReference type="PANTHER" id="PTHR46065:SF3">
    <property type="entry name" value="FI20425P1"/>
    <property type="match status" value="1"/>
</dbReference>
<evidence type="ECO:0000313" key="13">
    <source>
        <dbReference type="RefSeq" id="XP_065655237.1"/>
    </source>
</evidence>
<feature type="transmembrane region" description="Helical" evidence="10">
    <location>
        <begin position="258"/>
        <end position="277"/>
    </location>
</feature>
<proteinExistence type="predicted"/>
<dbReference type="CDD" id="cd16495">
    <property type="entry name" value="RING_CH-C4HC3_MARCH"/>
    <property type="match status" value="1"/>
</dbReference>
<keyword evidence="6" id="KW-0833">Ubl conjugation pathway</keyword>
<evidence type="ECO:0000256" key="3">
    <source>
        <dbReference type="ARBA" id="ARBA00022692"/>
    </source>
</evidence>
<reference evidence="13" key="1">
    <citation type="submission" date="2025-08" db="UniProtKB">
        <authorList>
            <consortium name="RefSeq"/>
        </authorList>
    </citation>
    <scope>IDENTIFICATION</scope>
</reference>
<keyword evidence="8 10" id="KW-1133">Transmembrane helix</keyword>
<gene>
    <name evidence="13" type="primary">LOC100199463</name>
</gene>
<dbReference type="SUPFAM" id="SSF57850">
    <property type="entry name" value="RING/U-box"/>
    <property type="match status" value="1"/>
</dbReference>
<evidence type="ECO:0000313" key="12">
    <source>
        <dbReference type="Proteomes" id="UP001652625"/>
    </source>
</evidence>
<dbReference type="RefSeq" id="XP_065655237.1">
    <property type="nucleotide sequence ID" value="XM_065799165.1"/>
</dbReference>
<evidence type="ECO:0000256" key="10">
    <source>
        <dbReference type="SAM" id="Phobius"/>
    </source>
</evidence>
<dbReference type="SMART" id="SM00744">
    <property type="entry name" value="RINGv"/>
    <property type="match status" value="1"/>
</dbReference>
<dbReference type="Pfam" id="PF12906">
    <property type="entry name" value="RINGv"/>
    <property type="match status" value="1"/>
</dbReference>
<evidence type="ECO:0000256" key="2">
    <source>
        <dbReference type="ARBA" id="ARBA00022679"/>
    </source>
</evidence>
<dbReference type="Gene3D" id="3.30.40.10">
    <property type="entry name" value="Zinc/RING finger domain, C3HC4 (zinc finger)"/>
    <property type="match status" value="1"/>
</dbReference>
<evidence type="ECO:0000256" key="8">
    <source>
        <dbReference type="ARBA" id="ARBA00022989"/>
    </source>
</evidence>
<evidence type="ECO:0000259" key="11">
    <source>
        <dbReference type="PROSITE" id="PS51292"/>
    </source>
</evidence>
<dbReference type="InterPro" id="IPR013083">
    <property type="entry name" value="Znf_RING/FYVE/PHD"/>
</dbReference>
<evidence type="ECO:0000256" key="7">
    <source>
        <dbReference type="ARBA" id="ARBA00022833"/>
    </source>
</evidence>
<keyword evidence="5" id="KW-0863">Zinc-finger</keyword>
<dbReference type="PROSITE" id="PS51292">
    <property type="entry name" value="ZF_RING_CH"/>
    <property type="match status" value="1"/>
</dbReference>
<keyword evidence="9 10" id="KW-0472">Membrane</keyword>
<evidence type="ECO:0000256" key="5">
    <source>
        <dbReference type="ARBA" id="ARBA00022771"/>
    </source>
</evidence>
<dbReference type="GeneID" id="100199463"/>
<sequence>METIYGEKTILVWKDKLGIGTKTCIYKDKKDLSNLCGEDKILVVKDVKKEATANDYLLEEKKQNHHDEELPIYCSDITNMKQKKNFYNPKNNSMVSRVCKSCHDLSANTDKFNIVKGRSECNLMKSSCESQSCNNYSELKTENINDIKKEYNNIIENIQRNHASELNSSCIVLFKTNCETSQSSDKNICRICHSDDDELIAPCNCSGSARYVHAKCLVTWFKKSVKNQCELCMGDVKIRKINHRFVLWKKPEDRPVPLIWFSVFFVGLFLNILSIYVNASELCKSTACLIFYVVNGFGILLDAAFLYFWFLKCRHYWKKWCALNQDWYIDDLKDDVDYVKDHPV</sequence>